<comment type="similarity">
    <text evidence="1">Belongs to the universal ribosomal protein uL10 family.</text>
</comment>
<dbReference type="AlphaFoldDB" id="A0A811ZY95"/>
<proteinExistence type="inferred from homology"/>
<organism evidence="2 3">
    <name type="scientific">Nyctereutes procyonoides</name>
    <name type="common">Raccoon dog</name>
    <name type="synonym">Canis procyonoides</name>
    <dbReference type="NCBI Taxonomy" id="34880"/>
    <lineage>
        <taxon>Eukaryota</taxon>
        <taxon>Metazoa</taxon>
        <taxon>Chordata</taxon>
        <taxon>Craniata</taxon>
        <taxon>Vertebrata</taxon>
        <taxon>Euteleostomi</taxon>
        <taxon>Mammalia</taxon>
        <taxon>Eutheria</taxon>
        <taxon>Laurasiatheria</taxon>
        <taxon>Carnivora</taxon>
        <taxon>Caniformia</taxon>
        <taxon>Canidae</taxon>
        <taxon>Nyctereutes</taxon>
    </lineage>
</organism>
<dbReference type="GO" id="GO:0005730">
    <property type="term" value="C:nucleolus"/>
    <property type="evidence" value="ECO:0007669"/>
    <property type="project" value="TreeGrafter"/>
</dbReference>
<evidence type="ECO:0000313" key="2">
    <source>
        <dbReference type="EMBL" id="CAD7693607.1"/>
    </source>
</evidence>
<dbReference type="PANTHER" id="PTHR45841:SF1">
    <property type="entry name" value="MRNA TURNOVER PROTEIN 4 HOMOLOG"/>
    <property type="match status" value="1"/>
</dbReference>
<reference evidence="2" key="1">
    <citation type="submission" date="2020-12" db="EMBL/GenBank/DDBJ databases">
        <authorList>
            <consortium name="Molecular Ecology Group"/>
        </authorList>
    </citation>
    <scope>NUCLEOTIDE SEQUENCE</scope>
    <source>
        <strain evidence="2">TBG_1078</strain>
    </source>
</reference>
<sequence length="125" mass="14486">MGAWMAHWMFFGKNKVMTVALGGSPSNDYKDNLHQEVNGWFTKHMEMDFTRAGNQVTLTMSLDWGPLEQSPQSPWSHSREMCVHVLTPKQARMLKLFGCEMAEFKVTIKNTWDAQSRRFQQTDGR</sequence>
<dbReference type="GO" id="GO:0006364">
    <property type="term" value="P:rRNA processing"/>
    <property type="evidence" value="ECO:0007669"/>
    <property type="project" value="TreeGrafter"/>
</dbReference>
<accession>A0A811ZY95</accession>
<dbReference type="Gene3D" id="3.30.70.1730">
    <property type="match status" value="1"/>
</dbReference>
<dbReference type="GO" id="GO:0000956">
    <property type="term" value="P:nuclear-transcribed mRNA catabolic process"/>
    <property type="evidence" value="ECO:0007669"/>
    <property type="project" value="TreeGrafter"/>
</dbReference>
<dbReference type="EMBL" id="CAJHUB010000784">
    <property type="protein sequence ID" value="CAD7693607.1"/>
    <property type="molecule type" value="Genomic_DNA"/>
</dbReference>
<keyword evidence="3" id="KW-1185">Reference proteome</keyword>
<dbReference type="PANTHER" id="PTHR45841">
    <property type="entry name" value="MRNA TURNOVER PROTEIN 4 MRTO4"/>
    <property type="match status" value="1"/>
</dbReference>
<dbReference type="InterPro" id="IPR051742">
    <property type="entry name" value="Ribosome_Assembly_uL10"/>
</dbReference>
<dbReference type="GO" id="GO:0030687">
    <property type="term" value="C:preribosome, large subunit precursor"/>
    <property type="evidence" value="ECO:0007669"/>
    <property type="project" value="TreeGrafter"/>
</dbReference>
<gene>
    <name evidence="2" type="ORF">NYPRO_LOCUS26399</name>
</gene>
<evidence type="ECO:0000313" key="3">
    <source>
        <dbReference type="Proteomes" id="UP000645828"/>
    </source>
</evidence>
<dbReference type="InterPro" id="IPR043141">
    <property type="entry name" value="Ribosomal_uL10-like_sf"/>
</dbReference>
<dbReference type="GO" id="GO:0042273">
    <property type="term" value="P:ribosomal large subunit biogenesis"/>
    <property type="evidence" value="ECO:0007669"/>
    <property type="project" value="TreeGrafter"/>
</dbReference>
<dbReference type="Proteomes" id="UP000645828">
    <property type="component" value="Unassembled WGS sequence"/>
</dbReference>
<protein>
    <submittedName>
        <fullName evidence="2">(raccoon dog) hypothetical protein</fullName>
    </submittedName>
</protein>
<evidence type="ECO:0000256" key="1">
    <source>
        <dbReference type="ARBA" id="ARBA00008889"/>
    </source>
</evidence>
<dbReference type="GO" id="GO:0003723">
    <property type="term" value="F:RNA binding"/>
    <property type="evidence" value="ECO:0007669"/>
    <property type="project" value="TreeGrafter"/>
</dbReference>
<name>A0A811ZY95_NYCPR</name>
<comment type="caution">
    <text evidence="2">The sequence shown here is derived from an EMBL/GenBank/DDBJ whole genome shotgun (WGS) entry which is preliminary data.</text>
</comment>